<feature type="transmembrane region" description="Helical" evidence="12">
    <location>
        <begin position="837"/>
        <end position="859"/>
    </location>
</feature>
<keyword evidence="8 13" id="KW-0175">Coiled coil</keyword>
<comment type="caution">
    <text evidence="18">The sequence shown here is derived from an EMBL/GenBank/DDBJ whole genome shotgun (WGS) entry which is preliminary data.</text>
</comment>
<feature type="compositionally biased region" description="Polar residues" evidence="14">
    <location>
        <begin position="402"/>
        <end position="420"/>
    </location>
</feature>
<proteinExistence type="inferred from homology"/>
<keyword evidence="7 12" id="KW-1133">Transmembrane helix</keyword>
<evidence type="ECO:0000256" key="8">
    <source>
        <dbReference type="ARBA" id="ARBA00023054"/>
    </source>
</evidence>
<keyword evidence="11 12" id="KW-0407">Ion channel</keyword>
<dbReference type="Pfam" id="PF02932">
    <property type="entry name" value="Neur_chan_memb"/>
    <property type="match status" value="1"/>
</dbReference>
<dbReference type="PRINTS" id="PR00252">
    <property type="entry name" value="NRIONCHANNEL"/>
</dbReference>
<evidence type="ECO:0000259" key="16">
    <source>
        <dbReference type="Pfam" id="PF02932"/>
    </source>
</evidence>
<feature type="compositionally biased region" description="Polar residues" evidence="14">
    <location>
        <begin position="27"/>
        <end position="55"/>
    </location>
</feature>
<feature type="domain" description="Neurotransmitter-gated ion-channel transmembrane" evidence="16">
    <location>
        <begin position="778"/>
        <end position="896"/>
    </location>
</feature>
<evidence type="ECO:0000313" key="19">
    <source>
        <dbReference type="Proteomes" id="UP000719412"/>
    </source>
</evidence>
<organism evidence="18 19">
    <name type="scientific">Tenebrio molitor</name>
    <name type="common">Yellow mealworm beetle</name>
    <dbReference type="NCBI Taxonomy" id="7067"/>
    <lineage>
        <taxon>Eukaryota</taxon>
        <taxon>Metazoa</taxon>
        <taxon>Ecdysozoa</taxon>
        <taxon>Arthropoda</taxon>
        <taxon>Hexapoda</taxon>
        <taxon>Insecta</taxon>
        <taxon>Pterygota</taxon>
        <taxon>Neoptera</taxon>
        <taxon>Endopterygota</taxon>
        <taxon>Coleoptera</taxon>
        <taxon>Polyphaga</taxon>
        <taxon>Cucujiformia</taxon>
        <taxon>Tenebrionidae</taxon>
        <taxon>Tenebrio</taxon>
    </lineage>
</organism>
<feature type="coiled-coil region" evidence="13">
    <location>
        <begin position="128"/>
        <end position="342"/>
    </location>
</feature>
<dbReference type="PANTHER" id="PTHR23166">
    <property type="entry name" value="FILAMIN/GPBP-INTERACTING PROTEIN"/>
    <property type="match status" value="1"/>
</dbReference>
<dbReference type="InterPro" id="IPR050719">
    <property type="entry name" value="Cortactin-Actin_Reg"/>
</dbReference>
<dbReference type="Gene3D" id="2.70.170.10">
    <property type="entry name" value="Neurotransmitter-gated ion-channel ligand-binding domain"/>
    <property type="match status" value="1"/>
</dbReference>
<evidence type="ECO:0000256" key="3">
    <source>
        <dbReference type="ARBA" id="ARBA00022448"/>
    </source>
</evidence>
<feature type="transmembrane region" description="Helical" evidence="12">
    <location>
        <begin position="918"/>
        <end position="935"/>
    </location>
</feature>
<evidence type="ECO:0000259" key="17">
    <source>
        <dbReference type="Pfam" id="PF09727"/>
    </source>
</evidence>
<feature type="transmembrane region" description="Helical" evidence="12">
    <location>
        <begin position="771"/>
        <end position="793"/>
    </location>
</feature>
<feature type="region of interest" description="Disordered" evidence="14">
    <location>
        <begin position="23"/>
        <end position="57"/>
    </location>
</feature>
<dbReference type="InterPro" id="IPR006029">
    <property type="entry name" value="Neurotrans-gated_channel_TM"/>
</dbReference>
<evidence type="ECO:0000256" key="6">
    <source>
        <dbReference type="ARBA" id="ARBA00022729"/>
    </source>
</evidence>
<dbReference type="CDD" id="cd18992">
    <property type="entry name" value="LGIC_ECD_HisCl"/>
    <property type="match status" value="1"/>
</dbReference>
<evidence type="ECO:0000313" key="18">
    <source>
        <dbReference type="EMBL" id="KAH0820441.1"/>
    </source>
</evidence>
<dbReference type="PROSITE" id="PS00236">
    <property type="entry name" value="NEUROTR_ION_CHANNEL"/>
    <property type="match status" value="1"/>
</dbReference>
<dbReference type="InterPro" id="IPR006028">
    <property type="entry name" value="GABAA/Glycine_rcpt"/>
</dbReference>
<keyword evidence="5 12" id="KW-0812">Transmembrane</keyword>
<evidence type="ECO:0000256" key="10">
    <source>
        <dbReference type="ARBA" id="ARBA00023136"/>
    </source>
</evidence>
<reference evidence="18" key="2">
    <citation type="submission" date="2021-08" db="EMBL/GenBank/DDBJ databases">
        <authorList>
            <person name="Eriksson T."/>
        </authorList>
    </citation>
    <scope>NUCLEOTIDE SEQUENCE</scope>
    <source>
        <strain evidence="18">Stoneville</strain>
        <tissue evidence="18">Whole head</tissue>
    </source>
</reference>
<feature type="transmembrane region" description="Helical" evidence="12">
    <location>
        <begin position="800"/>
        <end position="817"/>
    </location>
</feature>
<keyword evidence="6" id="KW-0732">Signal</keyword>
<dbReference type="PANTHER" id="PTHR23166:SF5">
    <property type="entry name" value="CTTNBP2 N-TERMINAL-LIKE PROTEIN"/>
    <property type="match status" value="1"/>
</dbReference>
<dbReference type="PRINTS" id="PR00253">
    <property type="entry name" value="GABAARECEPTR"/>
</dbReference>
<comment type="subcellular location">
    <subcellularLocation>
        <location evidence="2">Cell membrane</location>
    </subcellularLocation>
    <subcellularLocation>
        <location evidence="1">Membrane</location>
        <topology evidence="1">Multi-pass membrane protein</topology>
    </subcellularLocation>
</comment>
<evidence type="ECO:0000256" key="11">
    <source>
        <dbReference type="ARBA" id="ARBA00023303"/>
    </source>
</evidence>
<dbReference type="InterPro" id="IPR006202">
    <property type="entry name" value="Neur_chan_lig-bd"/>
</dbReference>
<evidence type="ECO:0000256" key="14">
    <source>
        <dbReference type="SAM" id="MobiDB-lite"/>
    </source>
</evidence>
<evidence type="ECO:0000256" key="13">
    <source>
        <dbReference type="SAM" id="Coils"/>
    </source>
</evidence>
<dbReference type="GO" id="GO:0004888">
    <property type="term" value="F:transmembrane signaling receptor activity"/>
    <property type="evidence" value="ECO:0007669"/>
    <property type="project" value="InterPro"/>
</dbReference>
<feature type="domain" description="Cortactin-binding protein-2 N-terminal" evidence="17">
    <location>
        <begin position="61"/>
        <end position="250"/>
    </location>
</feature>
<feature type="region of interest" description="Disordered" evidence="14">
    <location>
        <begin position="398"/>
        <end position="501"/>
    </location>
</feature>
<dbReference type="SUPFAM" id="SSF63712">
    <property type="entry name" value="Nicotinic receptor ligand binding domain-like"/>
    <property type="match status" value="1"/>
</dbReference>
<keyword evidence="9 12" id="KW-0406">Ion transport</keyword>
<dbReference type="GO" id="GO:0005886">
    <property type="term" value="C:plasma membrane"/>
    <property type="evidence" value="ECO:0007669"/>
    <property type="project" value="UniProtKB-SubCell"/>
</dbReference>
<evidence type="ECO:0000256" key="5">
    <source>
        <dbReference type="ARBA" id="ARBA00022692"/>
    </source>
</evidence>
<reference evidence="18" key="1">
    <citation type="journal article" date="2020" name="J Insects Food Feed">
        <title>The yellow mealworm (Tenebrio molitor) genome: a resource for the emerging insects as food and feed industry.</title>
        <authorList>
            <person name="Eriksson T."/>
            <person name="Andere A."/>
            <person name="Kelstrup H."/>
            <person name="Emery V."/>
            <person name="Picard C."/>
        </authorList>
    </citation>
    <scope>NUCLEOTIDE SEQUENCE</scope>
    <source>
        <strain evidence="18">Stoneville</strain>
        <tissue evidence="18">Whole head</tissue>
    </source>
</reference>
<sequence>MASNNNQQNGWLSGLGMGFGGSLTCVPEQQQPGASSESNQYEQLDRTSVGSNTLKRNPKMELSKNDLLKLVTYFEGEIQARDIAIAAMKSERLKQVVNVGRYRPAVASDPYTALLRDSIADGPNVKPVVSEQEMAVAAEQQLQALEQLALQQRRAHQHMINILKDAEAKHRKVIQELEEEKCKHEHDTAQGDDITYGLEMERTRLRQELEMERSARKKLEKEVKKQLEMADEERARQKQIVLLLLAERKKIIVKYIEERKRSEDLAQILSEEKSRIDSMAEGLEEESKKSLEMEAELEKQVHVFEADKKSLNTQLALKETRCQELEAELQKLKADYELLKNRTSATCDSAAPMISSVAKVVQPTATVSSVPVSGPTTGIAQSVTPGQALRQTTIAPPIPTTKLMSNAGPSAQQTTATRSQPKGPFHSQYQGTATAPQTPPKKGAVAGRGVPPPIPPNKPVIPCKQTPARRPDSAETDKKKTSSAANKEAPPAPGEASRSGSQGIEMLGQELADFQQMLVETDDRRPQNSNHNAKSRDHIEEISLSLRDILPLKPKHYDKNRAPKLQGQPTVVYFHVTVLSLDSINEESMASLHPPRRPLLTPLFQTYVTDIFLAQSWRDPRLRLPENMKEDYRILDVEWLHNIWRPDCFFKNAKSVTFHEMTIPNHYLWLYHDKTLLYMSKLTLVLSCAMKFESYPHDTQICSMMIESCTMSHTDHDLVFIWNTTDPLVVNPDIELPQLDISKNYTTDCTIEYSTGNFTCLAIVFNLTRRLGYHLFHTYIPSALIVVMSWISFWIKPEAIPARVTLGVTSLLTLGTTQNTQSQQSLPPVSYVKAIDVWMSSCSVFVFLSLMEFAVVNNFMGPVATKAMKGYSDEDIHSHIHEYRGMQEPRYSTVSQPQYETFHNGNSIALCIDHFSRFFFPFSFIILNIVYWSTFLY</sequence>
<dbReference type="InterPro" id="IPR036719">
    <property type="entry name" value="Neuro-gated_channel_TM_sf"/>
</dbReference>
<keyword evidence="19" id="KW-1185">Reference proteome</keyword>
<dbReference type="CDD" id="cd19049">
    <property type="entry name" value="LGIC_TM_anion"/>
    <property type="match status" value="1"/>
</dbReference>
<dbReference type="AlphaFoldDB" id="A0A8J6HRP2"/>
<name>A0A8J6HRP2_TENMO</name>
<gene>
    <name evidence="18" type="ORF">GEV33_002345</name>
</gene>
<evidence type="ECO:0000256" key="7">
    <source>
        <dbReference type="ARBA" id="ARBA00022989"/>
    </source>
</evidence>
<dbReference type="Proteomes" id="UP000719412">
    <property type="component" value="Unassembled WGS sequence"/>
</dbReference>
<dbReference type="InterPro" id="IPR018000">
    <property type="entry name" value="Neurotransmitter_ion_chnl_CS"/>
</dbReference>
<keyword evidence="10 12" id="KW-0472">Membrane</keyword>
<feature type="domain" description="Neurotransmitter-gated ion-channel ligand-binding" evidence="15">
    <location>
        <begin position="605"/>
        <end position="770"/>
    </location>
</feature>
<comment type="similarity">
    <text evidence="12">Belongs to the ligand-gated ion channel (TC 1.A.9) family.</text>
</comment>
<evidence type="ECO:0000256" key="12">
    <source>
        <dbReference type="RuleBase" id="RU000687"/>
    </source>
</evidence>
<dbReference type="GO" id="GO:0005254">
    <property type="term" value="F:chloride channel activity"/>
    <property type="evidence" value="ECO:0007669"/>
    <property type="project" value="UniProtKB-ARBA"/>
</dbReference>
<dbReference type="FunFam" id="2.70.170.10:FF:000024">
    <property type="entry name" value="Histamine-gated chloride channel subunit"/>
    <property type="match status" value="1"/>
</dbReference>
<dbReference type="Gene3D" id="1.20.58.390">
    <property type="entry name" value="Neurotransmitter-gated ion-channel transmembrane domain"/>
    <property type="match status" value="1"/>
</dbReference>
<feature type="compositionally biased region" description="Pro residues" evidence="14">
    <location>
        <begin position="450"/>
        <end position="459"/>
    </location>
</feature>
<evidence type="ECO:0000259" key="15">
    <source>
        <dbReference type="Pfam" id="PF02931"/>
    </source>
</evidence>
<dbReference type="GO" id="GO:0005230">
    <property type="term" value="F:extracellular ligand-gated monoatomic ion channel activity"/>
    <property type="evidence" value="ECO:0007669"/>
    <property type="project" value="InterPro"/>
</dbReference>
<dbReference type="InterPro" id="IPR038050">
    <property type="entry name" value="Neuro_actylchol_rec"/>
</dbReference>
<dbReference type="Pfam" id="PF09727">
    <property type="entry name" value="CortBP2"/>
    <property type="match status" value="1"/>
</dbReference>
<protein>
    <submittedName>
        <fullName evidence="18">Uncharacterized protein</fullName>
    </submittedName>
</protein>
<dbReference type="InterPro" id="IPR006201">
    <property type="entry name" value="Neur_channel"/>
</dbReference>
<feature type="compositionally biased region" description="Basic and acidic residues" evidence="14">
    <location>
        <begin position="469"/>
        <end position="480"/>
    </location>
</feature>
<dbReference type="InterPro" id="IPR019131">
    <property type="entry name" value="Cortactin-binding_p2_N"/>
</dbReference>
<keyword evidence="3 12" id="KW-0813">Transport</keyword>
<evidence type="ECO:0000256" key="4">
    <source>
        <dbReference type="ARBA" id="ARBA00022475"/>
    </source>
</evidence>
<dbReference type="GO" id="GO:0099095">
    <property type="term" value="F:ligand-gated monoatomic anion channel activity"/>
    <property type="evidence" value="ECO:0007669"/>
    <property type="project" value="UniProtKB-ARBA"/>
</dbReference>
<evidence type="ECO:0000256" key="9">
    <source>
        <dbReference type="ARBA" id="ARBA00023065"/>
    </source>
</evidence>
<dbReference type="InterPro" id="IPR036734">
    <property type="entry name" value="Neur_chan_lig-bd_sf"/>
</dbReference>
<evidence type="ECO:0000256" key="2">
    <source>
        <dbReference type="ARBA" id="ARBA00004236"/>
    </source>
</evidence>
<evidence type="ECO:0000256" key="1">
    <source>
        <dbReference type="ARBA" id="ARBA00004141"/>
    </source>
</evidence>
<accession>A0A8J6HRP2</accession>
<feature type="compositionally biased region" description="Polar residues" evidence="14">
    <location>
        <begin position="427"/>
        <end position="436"/>
    </location>
</feature>
<dbReference type="SUPFAM" id="SSF90112">
    <property type="entry name" value="Neurotransmitter-gated ion-channel transmembrane pore"/>
    <property type="match status" value="1"/>
</dbReference>
<dbReference type="Pfam" id="PF02931">
    <property type="entry name" value="Neur_chan_LBD"/>
    <property type="match status" value="1"/>
</dbReference>
<dbReference type="EMBL" id="JABDTM020011896">
    <property type="protein sequence ID" value="KAH0820441.1"/>
    <property type="molecule type" value="Genomic_DNA"/>
</dbReference>
<keyword evidence="4" id="KW-1003">Cell membrane</keyword>